<keyword evidence="2" id="KW-1185">Reference proteome</keyword>
<sequence length="313" mass="35576">MSLRARLQEILPGLLPRDSEHAIKGTELIRLVRSVLGDEYSDRSYRSHFSFMVLDPDSCLARVENGQGYYFKDAEQQADSRSLHPLFEAGAASKAEGYDRYHKALALVVRSLDTAGLGVFVYPSQDDFSWLHPDVVAVQWSEGHWEEDAFVMNEEVCRAWADSGESPLSYRSICLSFAEESNRRALFRALSAGLWAQECELVLVGEALAQEEEDELRLCASQYGVGISQWLLPDGLLERLPRADEIFRAGREEALALVEQMHVRRIAVPRYRAEAAHVFANLDQTDLQAMYYWTWGCLDRGRVEPYEFRVSVS</sequence>
<proteinExistence type="predicted"/>
<dbReference type="AlphaFoldDB" id="A0A1C7PEH4"/>
<dbReference type="KEGG" id="agl:PYTT_0185"/>
<organism evidence="1 2">
    <name type="scientific">Akkermansia glycaniphila</name>
    <dbReference type="NCBI Taxonomy" id="1679444"/>
    <lineage>
        <taxon>Bacteria</taxon>
        <taxon>Pseudomonadati</taxon>
        <taxon>Verrucomicrobiota</taxon>
        <taxon>Verrucomicrobiia</taxon>
        <taxon>Verrucomicrobiales</taxon>
        <taxon>Akkermansiaceae</taxon>
        <taxon>Akkermansia</taxon>
    </lineage>
</organism>
<name>A0A1C7PEH4_9BACT</name>
<evidence type="ECO:0000313" key="2">
    <source>
        <dbReference type="Proteomes" id="UP000176204"/>
    </source>
</evidence>
<dbReference type="RefSeq" id="WP_067772387.1">
    <property type="nucleotide sequence ID" value="NZ_LIGX01000002.1"/>
</dbReference>
<protein>
    <submittedName>
        <fullName evidence="1">Uncharacterized protein</fullName>
    </submittedName>
</protein>
<accession>A0A1C7PEH4</accession>
<evidence type="ECO:0000313" key="1">
    <source>
        <dbReference type="EMBL" id="SEH71606.1"/>
    </source>
</evidence>
<dbReference type="Proteomes" id="UP000176204">
    <property type="component" value="Chromosome I"/>
</dbReference>
<dbReference type="STRING" id="1679444.PYTT_0185"/>
<gene>
    <name evidence="1" type="ORF">PYTT_0185</name>
</gene>
<dbReference type="EMBL" id="LT629973">
    <property type="protein sequence ID" value="SEH71606.1"/>
    <property type="molecule type" value="Genomic_DNA"/>
</dbReference>
<dbReference type="OrthoDB" id="180533at2"/>
<reference evidence="2" key="1">
    <citation type="submission" date="2016-09" db="EMBL/GenBank/DDBJ databases">
        <authorList>
            <person name="Koehorst J."/>
        </authorList>
    </citation>
    <scope>NUCLEOTIDE SEQUENCE [LARGE SCALE GENOMIC DNA]</scope>
</reference>
<dbReference type="PATRIC" id="fig|1679444.3.peg.355"/>